<reference evidence="1 2" key="1">
    <citation type="submission" date="2016-10" db="EMBL/GenBank/DDBJ databases">
        <title>Description of Gloeomargarita lithophora gen. nov., sp. nov., a thylakoid-bearing basal-branching cyanobacterium with intracellular carbonates, and proposal for Gloeomargaritales ord. nov.</title>
        <authorList>
            <person name="Moreira D."/>
            <person name="Tavera R."/>
            <person name="Benzerara K."/>
            <person name="Skouri-Panet F."/>
            <person name="Couradeau E."/>
            <person name="Gerard E."/>
            <person name="Loussert C."/>
            <person name="Novelo E."/>
            <person name="Zivanovic Y."/>
            <person name="Lopez-Garcia P."/>
        </authorList>
    </citation>
    <scope>NUCLEOTIDE SEQUENCE [LARGE SCALE GENOMIC DNA]</scope>
    <source>
        <strain evidence="1 2">D10</strain>
    </source>
</reference>
<evidence type="ECO:0000313" key="2">
    <source>
        <dbReference type="Proteomes" id="UP000180235"/>
    </source>
</evidence>
<gene>
    <name evidence="1" type="ORF">GlitD10_1768</name>
</gene>
<dbReference type="AlphaFoldDB" id="A0A1J0ADS1"/>
<dbReference type="RefSeq" id="WP_071454589.1">
    <property type="nucleotide sequence ID" value="NZ_CP017675.1"/>
</dbReference>
<proteinExistence type="predicted"/>
<keyword evidence="2" id="KW-1185">Reference proteome</keyword>
<dbReference type="KEGG" id="glt:GlitD10_1768"/>
<name>A0A1J0ADS1_9CYAN</name>
<accession>A0A1J0ADS1</accession>
<dbReference type="Proteomes" id="UP000180235">
    <property type="component" value="Chromosome"/>
</dbReference>
<sequence>MSQTFEMDDDLRPEYDFTRLPVVARGQGRKQSTLTVQLDPDVAAIFPDSGAVNEGLRLLMRLIQQAPSQPSVQSATASKKA</sequence>
<protein>
    <submittedName>
        <fullName evidence="1">Uncharacterized protein</fullName>
    </submittedName>
</protein>
<dbReference type="OrthoDB" id="532567at2"/>
<evidence type="ECO:0000313" key="1">
    <source>
        <dbReference type="EMBL" id="APB34094.1"/>
    </source>
</evidence>
<organism evidence="1 2">
    <name type="scientific">Gloeomargarita lithophora Alchichica-D10</name>
    <dbReference type="NCBI Taxonomy" id="1188229"/>
    <lineage>
        <taxon>Bacteria</taxon>
        <taxon>Bacillati</taxon>
        <taxon>Cyanobacteriota</taxon>
        <taxon>Cyanophyceae</taxon>
        <taxon>Gloeomargaritales</taxon>
        <taxon>Gloeomargaritaceae</taxon>
        <taxon>Gloeomargarita</taxon>
    </lineage>
</organism>
<dbReference type="EMBL" id="CP017675">
    <property type="protein sequence ID" value="APB34094.1"/>
    <property type="molecule type" value="Genomic_DNA"/>
</dbReference>